<evidence type="ECO:0000313" key="4">
    <source>
        <dbReference type="Proteomes" id="UP000016960"/>
    </source>
</evidence>
<feature type="coiled-coil region" evidence="2">
    <location>
        <begin position="91"/>
        <end position="188"/>
    </location>
</feature>
<dbReference type="PATRIC" id="fig|582515.4.peg.3796"/>
<dbReference type="AlphaFoldDB" id="U5DFS3"/>
<dbReference type="PANTHER" id="PTHR31088:SF6">
    <property type="entry name" value="PHAGE SHOCK PROTEIN A"/>
    <property type="match status" value="1"/>
</dbReference>
<comment type="caution">
    <text evidence="3">The sequence shown here is derived from an EMBL/GenBank/DDBJ whole genome shotgun (WGS) entry which is preliminary data.</text>
</comment>
<dbReference type="RefSeq" id="WP_022608991.1">
    <property type="nucleotide sequence ID" value="NZ_ASSJ01000081.1"/>
</dbReference>
<dbReference type="Proteomes" id="UP000016960">
    <property type="component" value="Unassembled WGS sequence"/>
</dbReference>
<dbReference type="EMBL" id="ASSJ01000081">
    <property type="protein sequence ID" value="ERN40097.1"/>
    <property type="molecule type" value="Genomic_DNA"/>
</dbReference>
<evidence type="ECO:0000256" key="1">
    <source>
        <dbReference type="ARBA" id="ARBA00043985"/>
    </source>
</evidence>
<dbReference type="OrthoDB" id="9779630at2"/>
<protein>
    <submittedName>
        <fullName evidence="3">Phage shock protein A (IM30), suppresses sigma54-dependent transcription</fullName>
    </submittedName>
</protein>
<gene>
    <name evidence="3" type="ORF">KR51_00033840</name>
</gene>
<sequence length="260" mass="28073">MGLFDRLGRVVRANLNDLVSQAEDPEKILEQAVIDMGEDLVQLRKATAEAIGAQKRTQQQYEQNQSEAAKWHQRAQLALTKGDENLAREALQRKKTAIDAANMLKQQLDQQSSTVDGMRRNLIALEGKISEAKTKKNMYKARLKAAEANKRLQAEVGTMGTGSALAAFERMEERVLSIEAESQAAQELGGMGIEQQFAQLEAGSDVDDELSALKAQMLGGAEPAGALPQASATSVDAPAAGDLAIDAELADLRAELDDIK</sequence>
<organism evidence="3 4">
    <name type="scientific">Rubidibacter lacunae KORDI 51-2</name>
    <dbReference type="NCBI Taxonomy" id="582515"/>
    <lineage>
        <taxon>Bacteria</taxon>
        <taxon>Bacillati</taxon>
        <taxon>Cyanobacteriota</taxon>
        <taxon>Cyanophyceae</taxon>
        <taxon>Oscillatoriophycideae</taxon>
        <taxon>Chroococcales</taxon>
        <taxon>Aphanothecaceae</taxon>
        <taxon>Rubidibacter</taxon>
    </lineage>
</organism>
<accession>U5DFS3</accession>
<reference evidence="3 4" key="1">
    <citation type="submission" date="2013-05" db="EMBL/GenBank/DDBJ databases">
        <title>Draft genome sequence of Rubidibacter lacunae KORDI 51-2.</title>
        <authorList>
            <person name="Choi D.H."/>
            <person name="Noh J.H."/>
            <person name="Kwon K.-K."/>
            <person name="Lee J.-H."/>
            <person name="Ryu J.-Y."/>
        </authorList>
    </citation>
    <scope>NUCLEOTIDE SEQUENCE [LARGE SCALE GENOMIC DNA]</scope>
    <source>
        <strain evidence="3 4">KORDI 51-2</strain>
    </source>
</reference>
<comment type="similarity">
    <text evidence="1">Belongs to the PspA/Vipp/IM30 family.</text>
</comment>
<dbReference type="InterPro" id="IPR007157">
    <property type="entry name" value="PspA_VIPP1"/>
</dbReference>
<dbReference type="InParanoid" id="U5DFS3"/>
<keyword evidence="2" id="KW-0175">Coiled coil</keyword>
<dbReference type="FunCoup" id="U5DFS3">
    <property type="interactions" value="273"/>
</dbReference>
<proteinExistence type="inferred from homology"/>
<dbReference type="eggNOG" id="COG1842">
    <property type="taxonomic scope" value="Bacteria"/>
</dbReference>
<dbReference type="Pfam" id="PF04012">
    <property type="entry name" value="PspA_IM30"/>
    <property type="match status" value="1"/>
</dbReference>
<dbReference type="STRING" id="582515.KR51_00033840"/>
<keyword evidence="4" id="KW-1185">Reference proteome</keyword>
<evidence type="ECO:0000256" key="2">
    <source>
        <dbReference type="SAM" id="Coils"/>
    </source>
</evidence>
<dbReference type="PANTHER" id="PTHR31088">
    <property type="entry name" value="MEMBRANE-ASSOCIATED PROTEIN VIPP1, CHLOROPLASTIC"/>
    <property type="match status" value="1"/>
</dbReference>
<evidence type="ECO:0000313" key="3">
    <source>
        <dbReference type="EMBL" id="ERN40097.1"/>
    </source>
</evidence>
<name>U5DFS3_9CHRO</name>